<sequence>MAIEVVGDTGLWVKKDYSTIDFPYLYQLTFVIGYLDFELNVPPTTPVDEKAFSCVNDDQRTVKAMQKEHASIQLSDLQLRTRHQRVRSKIESIKFLLMKRILTAQNGVPKEYGIEFTIVNSV</sequence>
<accession>A0A024G6I5</accession>
<keyword evidence="2" id="KW-1185">Reference proteome</keyword>
<gene>
    <name evidence="1" type="ORF">BN9_026840</name>
</gene>
<name>A0A024G6I5_9STRA</name>
<dbReference type="InParanoid" id="A0A024G6I5"/>
<dbReference type="Proteomes" id="UP000053237">
    <property type="component" value="Unassembled WGS sequence"/>
</dbReference>
<protein>
    <submittedName>
        <fullName evidence="1">Uncharacterized protein</fullName>
    </submittedName>
</protein>
<comment type="caution">
    <text evidence="1">The sequence shown here is derived from an EMBL/GenBank/DDBJ whole genome shotgun (WGS) entry which is preliminary data.</text>
</comment>
<evidence type="ECO:0000313" key="2">
    <source>
        <dbReference type="Proteomes" id="UP000053237"/>
    </source>
</evidence>
<proteinExistence type="predicted"/>
<dbReference type="EMBL" id="CAIX01000026">
    <property type="protein sequence ID" value="CCI41900.1"/>
    <property type="molecule type" value="Genomic_DNA"/>
</dbReference>
<evidence type="ECO:0000313" key="1">
    <source>
        <dbReference type="EMBL" id="CCI41900.1"/>
    </source>
</evidence>
<reference evidence="1 2" key="1">
    <citation type="submission" date="2012-05" db="EMBL/GenBank/DDBJ databases">
        <title>Recombination and specialization in a pathogen metapopulation.</title>
        <authorList>
            <person name="Gardiner A."/>
            <person name="Kemen E."/>
            <person name="Schultz-Larsen T."/>
            <person name="MacLean D."/>
            <person name="Van Oosterhout C."/>
            <person name="Jones J.D.G."/>
        </authorList>
    </citation>
    <scope>NUCLEOTIDE SEQUENCE [LARGE SCALE GENOMIC DNA]</scope>
    <source>
        <strain evidence="1 2">Ac Nc2</strain>
    </source>
</reference>
<dbReference type="AlphaFoldDB" id="A0A024G6I5"/>
<organism evidence="1 2">
    <name type="scientific">Albugo candida</name>
    <dbReference type="NCBI Taxonomy" id="65357"/>
    <lineage>
        <taxon>Eukaryota</taxon>
        <taxon>Sar</taxon>
        <taxon>Stramenopiles</taxon>
        <taxon>Oomycota</taxon>
        <taxon>Peronosporomycetes</taxon>
        <taxon>Albuginales</taxon>
        <taxon>Albuginaceae</taxon>
        <taxon>Albugo</taxon>
    </lineage>
</organism>